<keyword evidence="2" id="KW-1185">Reference proteome</keyword>
<dbReference type="EMBL" id="FOSV01000010">
    <property type="protein sequence ID" value="SFL18085.1"/>
    <property type="molecule type" value="Genomic_DNA"/>
</dbReference>
<proteinExistence type="predicted"/>
<accession>A0A1I4FJH4</accession>
<gene>
    <name evidence="1" type="ORF">SAMN04488125_11074</name>
</gene>
<reference evidence="2" key="1">
    <citation type="submission" date="2016-10" db="EMBL/GenBank/DDBJ databases">
        <authorList>
            <person name="Varghese N."/>
            <person name="Submissions S."/>
        </authorList>
    </citation>
    <scope>NUCLEOTIDE SEQUENCE [LARGE SCALE GENOMIC DNA]</scope>
    <source>
        <strain evidence="2">CGMCC 1.6474</strain>
    </source>
</reference>
<dbReference type="Proteomes" id="UP000198804">
    <property type="component" value="Unassembled WGS sequence"/>
</dbReference>
<dbReference type="RefSeq" id="WP_091946803.1">
    <property type="nucleotide sequence ID" value="NZ_FOSV01000010.1"/>
</dbReference>
<sequence>MTSALTVELASDGLVWRNATGLVVASITAVAGIDEVAAVMRGFPPEVWSIEATQHLSAVLSEVARNAGIAARFDDVEPLVPRRAPAPADAVAPWG</sequence>
<dbReference type="STRING" id="414703.SAMN04488125_11074"/>
<name>A0A1I4FJH4_9HYPH</name>
<organism evidence="1 2">
    <name type="scientific">Methylorubrum salsuginis</name>
    <dbReference type="NCBI Taxonomy" id="414703"/>
    <lineage>
        <taxon>Bacteria</taxon>
        <taxon>Pseudomonadati</taxon>
        <taxon>Pseudomonadota</taxon>
        <taxon>Alphaproteobacteria</taxon>
        <taxon>Hyphomicrobiales</taxon>
        <taxon>Methylobacteriaceae</taxon>
        <taxon>Methylorubrum</taxon>
    </lineage>
</organism>
<dbReference type="AlphaFoldDB" id="A0A1I4FJH4"/>
<evidence type="ECO:0000313" key="2">
    <source>
        <dbReference type="Proteomes" id="UP000198804"/>
    </source>
</evidence>
<evidence type="ECO:0000313" key="1">
    <source>
        <dbReference type="EMBL" id="SFL18085.1"/>
    </source>
</evidence>
<protein>
    <submittedName>
        <fullName evidence="1">Uncharacterized protein</fullName>
    </submittedName>
</protein>